<gene>
    <name evidence="2" type="ORF">T4B_13023</name>
    <name evidence="3" type="ORF">T4B_8351</name>
    <name evidence="4" type="ORF">T4C_6607</name>
</gene>
<organism evidence="4 6">
    <name type="scientific">Trichinella pseudospiralis</name>
    <name type="common">Parasitic roundworm</name>
    <dbReference type="NCBI Taxonomy" id="6337"/>
    <lineage>
        <taxon>Eukaryota</taxon>
        <taxon>Metazoa</taxon>
        <taxon>Ecdysozoa</taxon>
        <taxon>Nematoda</taxon>
        <taxon>Enoplea</taxon>
        <taxon>Dorylaimia</taxon>
        <taxon>Trichinellida</taxon>
        <taxon>Trichinellidae</taxon>
        <taxon>Trichinella</taxon>
    </lineage>
</organism>
<protein>
    <submittedName>
        <fullName evidence="4">Uncharacterized protein</fullName>
    </submittedName>
</protein>
<dbReference type="EMBL" id="JYDV01000022">
    <property type="protein sequence ID" value="KRZ41139.1"/>
    <property type="molecule type" value="Genomic_DNA"/>
</dbReference>
<evidence type="ECO:0000313" key="2">
    <source>
        <dbReference type="EMBL" id="KRZ21939.1"/>
    </source>
</evidence>
<feature type="chain" id="PRO_5010443126" evidence="1">
    <location>
        <begin position="18"/>
        <end position="208"/>
    </location>
</feature>
<accession>A0A0V1K1I4</accession>
<dbReference type="AlphaFoldDB" id="A0A0V1K1I4"/>
<evidence type="ECO:0000313" key="6">
    <source>
        <dbReference type="Proteomes" id="UP000054826"/>
    </source>
</evidence>
<comment type="caution">
    <text evidence="4">The sequence shown here is derived from an EMBL/GenBank/DDBJ whole genome shotgun (WGS) entry which is preliminary data.</text>
</comment>
<keyword evidence="1" id="KW-0732">Signal</keyword>
<reference evidence="5 6" key="1">
    <citation type="submission" date="2015-01" db="EMBL/GenBank/DDBJ databases">
        <title>Evolution of Trichinella species and genotypes.</title>
        <authorList>
            <person name="Korhonen P.K."/>
            <person name="Edoardo P."/>
            <person name="Giuseppe L.R."/>
            <person name="Gasser R.B."/>
        </authorList>
    </citation>
    <scope>NUCLEOTIDE SEQUENCE [LARGE SCALE GENOMIC DNA]</scope>
    <source>
        <strain evidence="4">ISS176</strain>
        <strain evidence="2">ISS588</strain>
    </source>
</reference>
<dbReference type="EMBL" id="JYDS01000189">
    <property type="protein sequence ID" value="KRZ21939.1"/>
    <property type="molecule type" value="Genomic_DNA"/>
</dbReference>
<evidence type="ECO:0000256" key="1">
    <source>
        <dbReference type="SAM" id="SignalP"/>
    </source>
</evidence>
<keyword evidence="5" id="KW-1185">Reference proteome</keyword>
<name>A0A0V1K1I4_TRIPS</name>
<proteinExistence type="predicted"/>
<feature type="signal peptide" evidence="1">
    <location>
        <begin position="1"/>
        <end position="17"/>
    </location>
</feature>
<evidence type="ECO:0000313" key="3">
    <source>
        <dbReference type="EMBL" id="KRZ26765.1"/>
    </source>
</evidence>
<sequence length="208" mass="23482">MLSFWTTGCYCLLLIAACDIDLGPDTTLQHIISSHLKSSSNTPLQNAFLKYFTGAGQRTAIYNCNSLTTTTTTTTSSSRHIKAFIMKHYSAAAARNLPFRSRFIAFVVNVFDEFNCTSRLQFKSDILEMTNAEQGTPVPQENHFVARSNHNANAYRLSVKIQITIKRSTVSGEREHRQRYWNWNVDSNLTNVHFVDKLSGQPTTAGEY</sequence>
<evidence type="ECO:0000313" key="5">
    <source>
        <dbReference type="Proteomes" id="UP000054805"/>
    </source>
</evidence>
<evidence type="ECO:0000313" key="4">
    <source>
        <dbReference type="EMBL" id="KRZ41139.1"/>
    </source>
</evidence>
<dbReference type="Proteomes" id="UP000054805">
    <property type="component" value="Unassembled WGS sequence"/>
</dbReference>
<dbReference type="EMBL" id="JYDS01000080">
    <property type="protein sequence ID" value="KRZ26765.1"/>
    <property type="molecule type" value="Genomic_DNA"/>
</dbReference>
<dbReference type="Proteomes" id="UP000054826">
    <property type="component" value="Unassembled WGS sequence"/>
</dbReference>